<dbReference type="PROSITE" id="PS00143">
    <property type="entry name" value="INSULINASE"/>
    <property type="match status" value="1"/>
</dbReference>
<evidence type="ECO:0000256" key="2">
    <source>
        <dbReference type="ARBA" id="ARBA00004305"/>
    </source>
</evidence>
<dbReference type="PANTHER" id="PTHR11851:SF49">
    <property type="entry name" value="MITOCHONDRIAL-PROCESSING PEPTIDASE SUBUNIT ALPHA"/>
    <property type="match status" value="1"/>
</dbReference>
<dbReference type="InterPro" id="IPR007863">
    <property type="entry name" value="Peptidase_M16_C"/>
</dbReference>
<dbReference type="GO" id="GO:0005759">
    <property type="term" value="C:mitochondrial matrix"/>
    <property type="evidence" value="ECO:0007669"/>
    <property type="project" value="UniProtKB-SubCell"/>
</dbReference>
<evidence type="ECO:0000256" key="8">
    <source>
        <dbReference type="ARBA" id="ARBA00032315"/>
    </source>
</evidence>
<feature type="domain" description="Peptidase M16 C-terminal" evidence="12">
    <location>
        <begin position="203"/>
        <end position="419"/>
    </location>
</feature>
<evidence type="ECO:0000256" key="4">
    <source>
        <dbReference type="ARBA" id="ARBA00016741"/>
    </source>
</evidence>
<dbReference type="FunFam" id="3.30.830.10:FF:000023">
    <property type="entry name" value="Mitochondrial processing peptidase alpha subunit"/>
    <property type="match status" value="1"/>
</dbReference>
<dbReference type="Gene3D" id="3.30.830.10">
    <property type="entry name" value="Metalloenzyme, LuxS/M16 peptidase-like"/>
    <property type="match status" value="2"/>
</dbReference>
<dbReference type="GO" id="GO:0006627">
    <property type="term" value="P:protein processing involved in protein targeting to mitochondrion"/>
    <property type="evidence" value="ECO:0007669"/>
    <property type="project" value="TreeGrafter"/>
</dbReference>
<evidence type="ECO:0000256" key="3">
    <source>
        <dbReference type="ARBA" id="ARBA00007261"/>
    </source>
</evidence>
<evidence type="ECO:0000256" key="6">
    <source>
        <dbReference type="ARBA" id="ARBA00023128"/>
    </source>
</evidence>
<evidence type="ECO:0000259" key="11">
    <source>
        <dbReference type="Pfam" id="PF00675"/>
    </source>
</evidence>
<evidence type="ECO:0000256" key="1">
    <source>
        <dbReference type="ARBA" id="ARBA00002123"/>
    </source>
</evidence>
<dbReference type="InParanoid" id="A0A4S2N7J4"/>
<evidence type="ECO:0000256" key="10">
    <source>
        <dbReference type="RuleBase" id="RU004447"/>
    </source>
</evidence>
<comment type="similarity">
    <text evidence="3 10">Belongs to the peptidase M16 family.</text>
</comment>
<evidence type="ECO:0000259" key="12">
    <source>
        <dbReference type="Pfam" id="PF05193"/>
    </source>
</evidence>
<dbReference type="InterPro" id="IPR011765">
    <property type="entry name" value="Pept_M16_N"/>
</dbReference>
<dbReference type="FunFam" id="3.30.830.10:FF:000032">
    <property type="entry name" value="Mitochondrial processing peptidase, alpha subunit"/>
    <property type="match status" value="1"/>
</dbReference>
<dbReference type="OrthoDB" id="277191at2759"/>
<dbReference type="SUPFAM" id="SSF63411">
    <property type="entry name" value="LuxS/MPP-like metallohydrolase"/>
    <property type="match status" value="2"/>
</dbReference>
<dbReference type="GO" id="GO:0046872">
    <property type="term" value="F:metal ion binding"/>
    <property type="evidence" value="ECO:0007669"/>
    <property type="project" value="InterPro"/>
</dbReference>
<gene>
    <name evidence="13" type="ORF">EX30DRAFT_326384</name>
</gene>
<proteinExistence type="inferred from homology"/>
<evidence type="ECO:0000313" key="14">
    <source>
        <dbReference type="Proteomes" id="UP000298138"/>
    </source>
</evidence>
<evidence type="ECO:0000256" key="9">
    <source>
        <dbReference type="ARBA" id="ARBA00083075"/>
    </source>
</evidence>
<reference evidence="13 14" key="1">
    <citation type="submission" date="2019-04" db="EMBL/GenBank/DDBJ databases">
        <title>Comparative genomics and transcriptomics to analyze fruiting body development in filamentous ascomycetes.</title>
        <authorList>
            <consortium name="DOE Joint Genome Institute"/>
            <person name="Lutkenhaus R."/>
            <person name="Traeger S."/>
            <person name="Breuer J."/>
            <person name="Kuo A."/>
            <person name="Lipzen A."/>
            <person name="Pangilinan J."/>
            <person name="Dilworth D."/>
            <person name="Sandor L."/>
            <person name="Poggeler S."/>
            <person name="Barry K."/>
            <person name="Grigoriev I.V."/>
            <person name="Nowrousian M."/>
        </authorList>
    </citation>
    <scope>NUCLEOTIDE SEQUENCE [LARGE SCALE GENOMIC DNA]</scope>
    <source>
        <strain evidence="13 14">CBS 389.68</strain>
    </source>
</reference>
<dbReference type="InterPro" id="IPR001431">
    <property type="entry name" value="Pept_M16_Zn_BS"/>
</dbReference>
<dbReference type="Proteomes" id="UP000298138">
    <property type="component" value="Unassembled WGS sequence"/>
</dbReference>
<dbReference type="Pfam" id="PF05193">
    <property type="entry name" value="Peptidase_M16_C"/>
    <property type="match status" value="1"/>
</dbReference>
<dbReference type="AlphaFoldDB" id="A0A4S2N7J4"/>
<organism evidence="13 14">
    <name type="scientific">Ascodesmis nigricans</name>
    <dbReference type="NCBI Taxonomy" id="341454"/>
    <lineage>
        <taxon>Eukaryota</taxon>
        <taxon>Fungi</taxon>
        <taxon>Dikarya</taxon>
        <taxon>Ascomycota</taxon>
        <taxon>Pezizomycotina</taxon>
        <taxon>Pezizomycetes</taxon>
        <taxon>Pezizales</taxon>
        <taxon>Ascodesmidaceae</taxon>
        <taxon>Ascodesmis</taxon>
    </lineage>
</organism>
<dbReference type="InterPro" id="IPR050361">
    <property type="entry name" value="MPP/UQCRC_Complex"/>
</dbReference>
<accession>A0A4S2N7J4</accession>
<dbReference type="PANTHER" id="PTHR11851">
    <property type="entry name" value="METALLOPROTEASE"/>
    <property type="match status" value="1"/>
</dbReference>
<comment type="function">
    <text evidence="1">Substrate recognition and binding subunit of the essential mitochondrial processing protease (MPP), which cleaves the mitochondrial sequence off newly imported precursors proteins.</text>
</comment>
<dbReference type="Pfam" id="PF00675">
    <property type="entry name" value="Peptidase_M16"/>
    <property type="match status" value="1"/>
</dbReference>
<dbReference type="STRING" id="341454.A0A4S2N7J4"/>
<evidence type="ECO:0000313" key="13">
    <source>
        <dbReference type="EMBL" id="TGZ85332.1"/>
    </source>
</evidence>
<keyword evidence="14" id="KW-1185">Reference proteome</keyword>
<keyword evidence="6" id="KW-0496">Mitochondrion</keyword>
<dbReference type="InterPro" id="IPR011249">
    <property type="entry name" value="Metalloenz_LuxS/M16"/>
</dbReference>
<dbReference type="EMBL" id="ML220112">
    <property type="protein sequence ID" value="TGZ85332.1"/>
    <property type="molecule type" value="Genomic_DNA"/>
</dbReference>
<feature type="domain" description="Peptidase M16 N-terminal" evidence="11">
    <location>
        <begin position="50"/>
        <end position="197"/>
    </location>
</feature>
<comment type="subcellular location">
    <subcellularLocation>
        <location evidence="2">Mitochondrion matrix</location>
    </subcellularLocation>
</comment>
<name>A0A4S2N7J4_9PEZI</name>
<dbReference type="FunCoup" id="A0A4S2N7J4">
    <property type="interactions" value="1036"/>
</dbReference>
<evidence type="ECO:0000256" key="7">
    <source>
        <dbReference type="ARBA" id="ARBA00030006"/>
    </source>
</evidence>
<protein>
    <recommendedName>
        <fullName evidence="4">Mitochondrial-processing peptidase subunit alpha</fullName>
    </recommendedName>
    <alternativeName>
        <fullName evidence="7">Alpha-MPP</fullName>
    </alternativeName>
    <alternativeName>
        <fullName evidence="8">Inactive zinc metalloprotease alpha</fullName>
    </alternativeName>
    <alternativeName>
        <fullName evidence="9">Matrix processing peptidase</fullName>
    </alternativeName>
</protein>
<dbReference type="GO" id="GO:0004222">
    <property type="term" value="F:metalloendopeptidase activity"/>
    <property type="evidence" value="ECO:0007669"/>
    <property type="project" value="InterPro"/>
</dbReference>
<sequence length="516" mass="55938">MLRSVTARIARRVAVPTTTIPANRRSFSSPVPTRDPAELDRITTLSNGLRVATEAIPGHFAAVGVYIDAGSRYETERLCGCSHLVDRLAFKSTSSRSSDNMLEALESLGGSVSCASSRESIMYQSAVFNKDVATMAGLLAETIRDPLITDLEVSQQLETAAYEIQEIWVKPQLILPEVLHSAAYMGNTLGNPLVCPEDRLDKINKSLIDEYRRLFFRPDRMVFALAGVEHDTAVKLAEKLFGDMKPSPAPSSTTPPGILSKIPFVNHPPGDTIDVKKPAHFTGGVITLPHSSLPTHLPLFTQMYVAFEGLPIGDPDVYALATLQTLLGGGGSFSAGGPGKGMYSRLYTNVLNQYQWIESAVAFSHAYSDSGIFGIAASCHPSAASALPNVILKELAYTFQRSGIYSLSKDEVQRAKNQLKSSLLMNLESKMVVLEDLGRQVQTQGRNVTAVEMGREIDKLTVEDVRRVAERVLTGKVRNMGAGTGKAAIVVQADNDQVASMGDLQQRVKAHGLGRY</sequence>
<keyword evidence="5" id="KW-0809">Transit peptide</keyword>
<evidence type="ECO:0000256" key="5">
    <source>
        <dbReference type="ARBA" id="ARBA00022946"/>
    </source>
</evidence>